<dbReference type="EMBL" id="QEKO01000002">
    <property type="protein sequence ID" value="PVY62740.1"/>
    <property type="molecule type" value="Genomic_DNA"/>
</dbReference>
<proteinExistence type="predicted"/>
<evidence type="ECO:0000313" key="1">
    <source>
        <dbReference type="EMBL" id="PVY62740.1"/>
    </source>
</evidence>
<protein>
    <submittedName>
        <fullName evidence="1">Thioredoxin-like protein</fullName>
    </submittedName>
</protein>
<keyword evidence="2" id="KW-1185">Reference proteome</keyword>
<evidence type="ECO:0000313" key="2">
    <source>
        <dbReference type="Proteomes" id="UP000246145"/>
    </source>
</evidence>
<dbReference type="CDD" id="cd02980">
    <property type="entry name" value="TRX_Fd_family"/>
    <property type="match status" value="1"/>
</dbReference>
<dbReference type="InterPro" id="IPR036249">
    <property type="entry name" value="Thioredoxin-like_sf"/>
</dbReference>
<dbReference type="SUPFAM" id="SSF52833">
    <property type="entry name" value="Thioredoxin-like"/>
    <property type="match status" value="1"/>
</dbReference>
<gene>
    <name evidence="1" type="ORF">C7440_2237</name>
</gene>
<sequence>MDNKASTIFVCTNTDCRSRGAQSVLDALQSHLSDEGVTAFQVKPYLCFSACNSGPNVVIADKRCWLSGVQASDAVEIVAFLKGGPPVDRLLSQNDPDLEQMIYDIIDAGLMPEDT</sequence>
<comment type="caution">
    <text evidence="1">The sequence shown here is derived from an EMBL/GenBank/DDBJ whole genome shotgun (WGS) entry which is preliminary data.</text>
</comment>
<dbReference type="Proteomes" id="UP000246145">
    <property type="component" value="Unassembled WGS sequence"/>
</dbReference>
<dbReference type="RefSeq" id="WP_017523076.1">
    <property type="nucleotide sequence ID" value="NZ_JACCEX010000002.1"/>
</dbReference>
<dbReference type="Pfam" id="PF01257">
    <property type="entry name" value="2Fe-2S_thioredx"/>
    <property type="match status" value="1"/>
</dbReference>
<dbReference type="OrthoDB" id="9807941at2"/>
<accession>A0A2U1CP00</accession>
<name>A0A2U1CP00_9BURK</name>
<organism evidence="1 2">
    <name type="scientific">Pusillimonas noertemannii</name>
    <dbReference type="NCBI Taxonomy" id="305977"/>
    <lineage>
        <taxon>Bacteria</taxon>
        <taxon>Pseudomonadati</taxon>
        <taxon>Pseudomonadota</taxon>
        <taxon>Betaproteobacteria</taxon>
        <taxon>Burkholderiales</taxon>
        <taxon>Alcaligenaceae</taxon>
        <taxon>Pusillimonas</taxon>
    </lineage>
</organism>
<dbReference type="Gene3D" id="3.40.30.10">
    <property type="entry name" value="Glutaredoxin"/>
    <property type="match status" value="1"/>
</dbReference>
<dbReference type="AlphaFoldDB" id="A0A2U1CP00"/>
<reference evidence="1 2" key="1">
    <citation type="submission" date="2018-04" db="EMBL/GenBank/DDBJ databases">
        <title>Genomic Encyclopedia of Type Strains, Phase IV (KMG-IV): sequencing the most valuable type-strain genomes for metagenomic binning, comparative biology and taxonomic classification.</title>
        <authorList>
            <person name="Goeker M."/>
        </authorList>
    </citation>
    <scope>NUCLEOTIDE SEQUENCE [LARGE SCALE GENOMIC DNA]</scope>
    <source>
        <strain evidence="1 2">DSM 10065</strain>
    </source>
</reference>
<dbReference type="STRING" id="1231391.GCA_000308195_00701"/>